<keyword evidence="4 7" id="KW-0238">DNA-binding</keyword>
<keyword evidence="3" id="KW-0805">Transcription regulation</keyword>
<keyword evidence="11" id="KW-1185">Reference proteome</keyword>
<dbReference type="SUPFAM" id="SSF52172">
    <property type="entry name" value="CheY-like"/>
    <property type="match status" value="1"/>
</dbReference>
<evidence type="ECO:0000256" key="3">
    <source>
        <dbReference type="ARBA" id="ARBA00023015"/>
    </source>
</evidence>
<dbReference type="FunFam" id="3.40.50.2300:FF:000001">
    <property type="entry name" value="DNA-binding response regulator PhoB"/>
    <property type="match status" value="1"/>
</dbReference>
<dbReference type="InterPro" id="IPR016032">
    <property type="entry name" value="Sig_transdc_resp-reg_C-effctor"/>
</dbReference>
<proteinExistence type="predicted"/>
<dbReference type="SMART" id="SM00862">
    <property type="entry name" value="Trans_reg_C"/>
    <property type="match status" value="1"/>
</dbReference>
<dbReference type="Proteomes" id="UP000534783">
    <property type="component" value="Unassembled WGS sequence"/>
</dbReference>
<comment type="caution">
    <text evidence="10">The sequence shown here is derived from an EMBL/GenBank/DDBJ whole genome shotgun (WGS) entry which is preliminary data.</text>
</comment>
<dbReference type="Pfam" id="PF00486">
    <property type="entry name" value="Trans_reg_C"/>
    <property type="match status" value="1"/>
</dbReference>
<evidence type="ECO:0000259" key="8">
    <source>
        <dbReference type="PROSITE" id="PS50110"/>
    </source>
</evidence>
<reference evidence="10 11" key="1">
    <citation type="journal article" date="2020" name="Nature">
        <title>Bacterial chemolithoautotrophy via manganese oxidation.</title>
        <authorList>
            <person name="Yu H."/>
            <person name="Leadbetter J.R."/>
        </authorList>
    </citation>
    <scope>NUCLEOTIDE SEQUENCE [LARGE SCALE GENOMIC DNA]</scope>
    <source>
        <strain evidence="10 11">Mn-1</strain>
    </source>
</reference>
<keyword evidence="2" id="KW-0902">Two-component regulatory system</keyword>
<evidence type="ECO:0000256" key="1">
    <source>
        <dbReference type="ARBA" id="ARBA00022553"/>
    </source>
</evidence>
<dbReference type="InterPro" id="IPR039420">
    <property type="entry name" value="WalR-like"/>
</dbReference>
<protein>
    <submittedName>
        <fullName evidence="10">Response regulator transcription factor</fullName>
    </submittedName>
</protein>
<dbReference type="CDD" id="cd00383">
    <property type="entry name" value="trans_reg_C"/>
    <property type="match status" value="1"/>
</dbReference>
<evidence type="ECO:0000256" key="6">
    <source>
        <dbReference type="PROSITE-ProRule" id="PRU00169"/>
    </source>
</evidence>
<evidence type="ECO:0000313" key="10">
    <source>
        <dbReference type="EMBL" id="NKE73245.1"/>
    </source>
</evidence>
<dbReference type="PANTHER" id="PTHR48111:SF40">
    <property type="entry name" value="PHOSPHATE REGULON TRANSCRIPTIONAL REGULATORY PROTEIN PHOB"/>
    <property type="match status" value="1"/>
</dbReference>
<dbReference type="AlphaFoldDB" id="A0A7X6DTY4"/>
<dbReference type="Pfam" id="PF00072">
    <property type="entry name" value="Response_reg"/>
    <property type="match status" value="1"/>
</dbReference>
<evidence type="ECO:0000256" key="4">
    <source>
        <dbReference type="ARBA" id="ARBA00023125"/>
    </source>
</evidence>
<dbReference type="InterPro" id="IPR036388">
    <property type="entry name" value="WH-like_DNA-bd_sf"/>
</dbReference>
<feature type="domain" description="OmpR/PhoB-type" evidence="9">
    <location>
        <begin position="129"/>
        <end position="225"/>
    </location>
</feature>
<keyword evidence="1 6" id="KW-0597">Phosphoprotein</keyword>
<dbReference type="EMBL" id="VTOW01000005">
    <property type="protein sequence ID" value="NKE73245.1"/>
    <property type="molecule type" value="Genomic_DNA"/>
</dbReference>
<dbReference type="Gene3D" id="3.40.50.2300">
    <property type="match status" value="1"/>
</dbReference>
<dbReference type="InterPro" id="IPR001789">
    <property type="entry name" value="Sig_transdc_resp-reg_receiver"/>
</dbReference>
<dbReference type="GO" id="GO:0000156">
    <property type="term" value="F:phosphorelay response regulator activity"/>
    <property type="evidence" value="ECO:0007669"/>
    <property type="project" value="TreeGrafter"/>
</dbReference>
<evidence type="ECO:0000256" key="2">
    <source>
        <dbReference type="ARBA" id="ARBA00023012"/>
    </source>
</evidence>
<name>A0A7X6DTY4_9BACT</name>
<dbReference type="Gene3D" id="6.10.250.690">
    <property type="match status" value="1"/>
</dbReference>
<dbReference type="Gene3D" id="1.10.10.10">
    <property type="entry name" value="Winged helix-like DNA-binding domain superfamily/Winged helix DNA-binding domain"/>
    <property type="match status" value="1"/>
</dbReference>
<keyword evidence="5" id="KW-0804">Transcription</keyword>
<dbReference type="GO" id="GO:0005829">
    <property type="term" value="C:cytosol"/>
    <property type="evidence" value="ECO:0007669"/>
    <property type="project" value="TreeGrafter"/>
</dbReference>
<evidence type="ECO:0000256" key="7">
    <source>
        <dbReference type="PROSITE-ProRule" id="PRU01091"/>
    </source>
</evidence>
<evidence type="ECO:0000259" key="9">
    <source>
        <dbReference type="PROSITE" id="PS51755"/>
    </source>
</evidence>
<dbReference type="GO" id="GO:0006355">
    <property type="term" value="P:regulation of DNA-templated transcription"/>
    <property type="evidence" value="ECO:0007669"/>
    <property type="project" value="InterPro"/>
</dbReference>
<evidence type="ECO:0000256" key="5">
    <source>
        <dbReference type="ARBA" id="ARBA00023163"/>
    </source>
</evidence>
<evidence type="ECO:0000313" key="11">
    <source>
        <dbReference type="Proteomes" id="UP000534783"/>
    </source>
</evidence>
<sequence>MSQKILMVDDEADLSKLVAHHLQKEGFEPLCVSNGSDALKALAKQPFSLVILDIMMPGEDGLQVCRKLRNKEETASIPILFLTAKDEESDKVVGLELGADDYVTKPFSPKELMARVKALLRRTERKESASSYAYRDLVMDVPRHEVSASENRVTLTAKEFALLEHLLKNKGKVLTRDHLLNTVWGYDYFGTTRTVDVHVRRLREKIPLLTDAIETVPSLGYKLVDEE</sequence>
<gene>
    <name evidence="10" type="ORF">MNODULE_21030</name>
</gene>
<feature type="modified residue" description="4-aspartylphosphate" evidence="6">
    <location>
        <position position="53"/>
    </location>
</feature>
<dbReference type="PROSITE" id="PS51755">
    <property type="entry name" value="OMPR_PHOB"/>
    <property type="match status" value="1"/>
</dbReference>
<dbReference type="PANTHER" id="PTHR48111">
    <property type="entry name" value="REGULATOR OF RPOS"/>
    <property type="match status" value="1"/>
</dbReference>
<dbReference type="GO" id="GO:0032993">
    <property type="term" value="C:protein-DNA complex"/>
    <property type="evidence" value="ECO:0007669"/>
    <property type="project" value="TreeGrafter"/>
</dbReference>
<feature type="DNA-binding region" description="OmpR/PhoB-type" evidence="7">
    <location>
        <begin position="129"/>
        <end position="225"/>
    </location>
</feature>
<dbReference type="RefSeq" id="WP_168063177.1">
    <property type="nucleotide sequence ID" value="NZ_VTOW01000005.1"/>
</dbReference>
<dbReference type="InterPro" id="IPR001867">
    <property type="entry name" value="OmpR/PhoB-type_DNA-bd"/>
</dbReference>
<dbReference type="InterPro" id="IPR011006">
    <property type="entry name" value="CheY-like_superfamily"/>
</dbReference>
<feature type="domain" description="Response regulatory" evidence="8">
    <location>
        <begin position="4"/>
        <end position="120"/>
    </location>
</feature>
<organism evidence="10 11">
    <name type="scientific">Candidatus Manganitrophus noduliformans</name>
    <dbReference type="NCBI Taxonomy" id="2606439"/>
    <lineage>
        <taxon>Bacteria</taxon>
        <taxon>Pseudomonadati</taxon>
        <taxon>Nitrospirota</taxon>
        <taxon>Nitrospiria</taxon>
        <taxon>Candidatus Troglogloeales</taxon>
        <taxon>Candidatus Manganitrophaceae</taxon>
        <taxon>Candidatus Manganitrophus</taxon>
    </lineage>
</organism>
<accession>A0A7X6DTY4</accession>
<dbReference type="GO" id="GO:0000976">
    <property type="term" value="F:transcription cis-regulatory region binding"/>
    <property type="evidence" value="ECO:0007669"/>
    <property type="project" value="TreeGrafter"/>
</dbReference>
<dbReference type="SMART" id="SM00448">
    <property type="entry name" value="REC"/>
    <property type="match status" value="1"/>
</dbReference>
<dbReference type="PROSITE" id="PS50110">
    <property type="entry name" value="RESPONSE_REGULATORY"/>
    <property type="match status" value="1"/>
</dbReference>
<dbReference type="SUPFAM" id="SSF46894">
    <property type="entry name" value="C-terminal effector domain of the bipartite response regulators"/>
    <property type="match status" value="1"/>
</dbReference>